<dbReference type="Proteomes" id="UP000553209">
    <property type="component" value="Unassembled WGS sequence"/>
</dbReference>
<dbReference type="InterPro" id="IPR023210">
    <property type="entry name" value="NADP_OxRdtase_dom"/>
</dbReference>
<organism evidence="4 5">
    <name type="scientific">Nocardiopsis alborubida</name>
    <dbReference type="NCBI Taxonomy" id="146802"/>
    <lineage>
        <taxon>Bacteria</taxon>
        <taxon>Bacillati</taxon>
        <taxon>Actinomycetota</taxon>
        <taxon>Actinomycetes</taxon>
        <taxon>Streptosporangiales</taxon>
        <taxon>Nocardiopsidaceae</taxon>
        <taxon>Nocardiopsis</taxon>
    </lineage>
</organism>
<dbReference type="InterPro" id="IPR020471">
    <property type="entry name" value="AKR"/>
</dbReference>
<dbReference type="PANTHER" id="PTHR43625:SF77">
    <property type="entry name" value="ALDO-KETO REDUCTASE"/>
    <property type="match status" value="1"/>
</dbReference>
<proteinExistence type="predicted"/>
<dbReference type="PANTHER" id="PTHR43625">
    <property type="entry name" value="AFLATOXIN B1 ALDEHYDE REDUCTASE"/>
    <property type="match status" value="1"/>
</dbReference>
<protein>
    <submittedName>
        <fullName evidence="4">Aldo/keto reductase</fullName>
    </submittedName>
</protein>
<reference evidence="4 5" key="1">
    <citation type="submission" date="2020-04" db="EMBL/GenBank/DDBJ databases">
        <title>MicrobeNet Type strains.</title>
        <authorList>
            <person name="Nicholson A.C."/>
        </authorList>
    </citation>
    <scope>NUCLEOTIDE SEQUENCE [LARGE SCALE GENOMIC DNA]</scope>
    <source>
        <strain evidence="4 5">ATCC 23612</strain>
    </source>
</reference>
<comment type="caution">
    <text evidence="4">The sequence shown here is derived from an EMBL/GenBank/DDBJ whole genome shotgun (WGS) entry which is preliminary data.</text>
</comment>
<name>A0A7X6MCS5_9ACTN</name>
<dbReference type="PRINTS" id="PR00069">
    <property type="entry name" value="ALDKETRDTASE"/>
</dbReference>
<feature type="domain" description="NADP-dependent oxidoreductase" evidence="3">
    <location>
        <begin position="16"/>
        <end position="311"/>
    </location>
</feature>
<dbReference type="AlphaFoldDB" id="A0A7X6MCS5"/>
<keyword evidence="1" id="KW-0560">Oxidoreductase</keyword>
<dbReference type="SUPFAM" id="SSF51430">
    <property type="entry name" value="NAD(P)-linked oxidoreductase"/>
    <property type="match status" value="1"/>
</dbReference>
<dbReference type="InterPro" id="IPR036812">
    <property type="entry name" value="NAD(P)_OxRdtase_dom_sf"/>
</dbReference>
<feature type="region of interest" description="Disordered" evidence="2">
    <location>
        <begin position="313"/>
        <end position="336"/>
    </location>
</feature>
<dbReference type="RefSeq" id="WP_061078812.1">
    <property type="nucleotide sequence ID" value="NZ_JAAXPG010000012.1"/>
</dbReference>
<evidence type="ECO:0000313" key="5">
    <source>
        <dbReference type="Proteomes" id="UP000553209"/>
    </source>
</evidence>
<evidence type="ECO:0000259" key="3">
    <source>
        <dbReference type="Pfam" id="PF00248"/>
    </source>
</evidence>
<sequence length="336" mass="35991">MRSVPLGGSGSEVSALGLGCMSMSDHYGPVDDEESLRTLARAADLGVTFWDTADVYGAGANERLLARFLTAGRRDEITLATKFGGVLDDDGNMTMDVRGEAAYVPLACDASLQRLGVDHIDLYYLHIPDPKVEIAETVGAMAELVAAGKVRALGLSNVSPEQIRAAARVHPVAAVQMEWSLFDRGVEESVLPACAEVGASLVAYSPLGRGFLTGVHTSSEGLDETDVRRSVPRFNEENRDHNTSLLRPLQEVAKAHGATRAQVALAWLTRQRERFGTPVVPIPSMRRLSRLEENSGAAGVELTGADLAALEPLADQVRGSNRPPLPPEVAERFGLK</sequence>
<dbReference type="GO" id="GO:0016491">
    <property type="term" value="F:oxidoreductase activity"/>
    <property type="evidence" value="ECO:0007669"/>
    <property type="project" value="UniProtKB-KW"/>
</dbReference>
<gene>
    <name evidence="4" type="ORF">HGB44_14655</name>
</gene>
<dbReference type="EMBL" id="JAAXPG010000012">
    <property type="protein sequence ID" value="NKY98892.1"/>
    <property type="molecule type" value="Genomic_DNA"/>
</dbReference>
<dbReference type="InterPro" id="IPR050791">
    <property type="entry name" value="Aldo-Keto_reductase"/>
</dbReference>
<evidence type="ECO:0000313" key="4">
    <source>
        <dbReference type="EMBL" id="NKY98892.1"/>
    </source>
</evidence>
<dbReference type="Pfam" id="PF00248">
    <property type="entry name" value="Aldo_ket_red"/>
    <property type="match status" value="1"/>
</dbReference>
<keyword evidence="5" id="KW-1185">Reference proteome</keyword>
<accession>A0A7X6MCS5</accession>
<dbReference type="Gene3D" id="3.20.20.100">
    <property type="entry name" value="NADP-dependent oxidoreductase domain"/>
    <property type="match status" value="1"/>
</dbReference>
<evidence type="ECO:0000256" key="2">
    <source>
        <dbReference type="SAM" id="MobiDB-lite"/>
    </source>
</evidence>
<dbReference type="GO" id="GO:0005737">
    <property type="term" value="C:cytoplasm"/>
    <property type="evidence" value="ECO:0007669"/>
    <property type="project" value="TreeGrafter"/>
</dbReference>
<evidence type="ECO:0000256" key="1">
    <source>
        <dbReference type="ARBA" id="ARBA00023002"/>
    </source>
</evidence>